<keyword evidence="3" id="KW-1185">Reference proteome</keyword>
<dbReference type="AlphaFoldDB" id="A0A841BID2"/>
<evidence type="ECO:0000256" key="1">
    <source>
        <dbReference type="SAM" id="Phobius"/>
    </source>
</evidence>
<reference evidence="2 3" key="1">
    <citation type="submission" date="2020-08" db="EMBL/GenBank/DDBJ databases">
        <title>Sequencing the genomes of 1000 actinobacteria strains.</title>
        <authorList>
            <person name="Klenk H.-P."/>
        </authorList>
    </citation>
    <scope>NUCLEOTIDE SEQUENCE [LARGE SCALE GENOMIC DNA]</scope>
    <source>
        <strain evidence="2 3">DSM 45362</strain>
    </source>
</reference>
<dbReference type="EMBL" id="JACHMN010000001">
    <property type="protein sequence ID" value="MBB5866823.1"/>
    <property type="molecule type" value="Genomic_DNA"/>
</dbReference>
<feature type="transmembrane region" description="Helical" evidence="1">
    <location>
        <begin position="152"/>
        <end position="171"/>
    </location>
</feature>
<name>A0A841BID2_9ACTN</name>
<feature type="transmembrane region" description="Helical" evidence="1">
    <location>
        <begin position="107"/>
        <end position="132"/>
    </location>
</feature>
<dbReference type="Proteomes" id="UP000587527">
    <property type="component" value="Unassembled WGS sequence"/>
</dbReference>
<dbReference type="RefSeq" id="WP_184830904.1">
    <property type="nucleotide sequence ID" value="NZ_JACHMN010000001.1"/>
</dbReference>
<evidence type="ECO:0000313" key="3">
    <source>
        <dbReference type="Proteomes" id="UP000587527"/>
    </source>
</evidence>
<feature type="transmembrane region" description="Helical" evidence="1">
    <location>
        <begin position="183"/>
        <end position="201"/>
    </location>
</feature>
<keyword evidence="1" id="KW-0472">Membrane</keyword>
<sequence length="344" mass="36422">MTSGATSSGRVKHREAFWTLVVGLPAAFSVLRLWVESGGELQITLLLVSNVGPANLAAALFATVTQLVTVVLIALFAIGGILWAALDAAPPESRLREFPPLVLRLALSAPGSIVVVAFVLALLTWKILYLPLLVPAAVAVVQRPPWRIHGRWQAATALTLAALAGYAWLVGPAVLDAWAAREHLVAVLLALPPLVALGVAGPVPERFARAFATIALVALLGVVATTADSAIRTPILPLTVTKTQVQAEASAEPEAPPEFIRGYVITANDAHLVILQEHGGVRYVPIGDVVSTVLCGTAREIPAFTTRVRTYHVEDSLLSASGRQVRPQVRIDPQCRIAAPAEVR</sequence>
<feature type="transmembrane region" description="Helical" evidence="1">
    <location>
        <begin position="16"/>
        <end position="35"/>
    </location>
</feature>
<evidence type="ECO:0000313" key="2">
    <source>
        <dbReference type="EMBL" id="MBB5866823.1"/>
    </source>
</evidence>
<feature type="transmembrane region" description="Helical" evidence="1">
    <location>
        <begin position="207"/>
        <end position="227"/>
    </location>
</feature>
<gene>
    <name evidence="2" type="ORF">F4553_000202</name>
</gene>
<proteinExistence type="predicted"/>
<organism evidence="2 3">
    <name type="scientific">Allocatelliglobosispora scoriae</name>
    <dbReference type="NCBI Taxonomy" id="643052"/>
    <lineage>
        <taxon>Bacteria</taxon>
        <taxon>Bacillati</taxon>
        <taxon>Actinomycetota</taxon>
        <taxon>Actinomycetes</taxon>
        <taxon>Micromonosporales</taxon>
        <taxon>Micromonosporaceae</taxon>
        <taxon>Allocatelliglobosispora</taxon>
    </lineage>
</organism>
<keyword evidence="1" id="KW-1133">Transmembrane helix</keyword>
<protein>
    <submittedName>
        <fullName evidence="2">Uncharacterized protein</fullName>
    </submittedName>
</protein>
<accession>A0A841BID2</accession>
<feature type="transmembrane region" description="Helical" evidence="1">
    <location>
        <begin position="55"/>
        <end position="86"/>
    </location>
</feature>
<keyword evidence="1" id="KW-0812">Transmembrane</keyword>
<comment type="caution">
    <text evidence="2">The sequence shown here is derived from an EMBL/GenBank/DDBJ whole genome shotgun (WGS) entry which is preliminary data.</text>
</comment>